<comment type="similarity">
    <text evidence="2 14">Belongs to the DHHC palmitoyltransferase family.</text>
</comment>
<evidence type="ECO:0000313" key="17">
    <source>
        <dbReference type="EMBL" id="KAF3535343.1"/>
    </source>
</evidence>
<reference evidence="17" key="1">
    <citation type="submission" date="2019-12" db="EMBL/GenBank/DDBJ databases">
        <title>Genome sequencing and annotation of Brassica cretica.</title>
        <authorList>
            <person name="Studholme D.J."/>
            <person name="Sarris P."/>
        </authorList>
    </citation>
    <scope>NUCLEOTIDE SEQUENCE</scope>
    <source>
        <strain evidence="17">PFS-109/04</strain>
        <tissue evidence="17">Leaf</tissue>
    </source>
</reference>
<evidence type="ECO:0000256" key="15">
    <source>
        <dbReference type="SAM" id="MobiDB-lite"/>
    </source>
</evidence>
<keyword evidence="4 14" id="KW-0812">Transmembrane</keyword>
<evidence type="ECO:0000256" key="9">
    <source>
        <dbReference type="ARBA" id="ARBA00023136"/>
    </source>
</evidence>
<dbReference type="InterPro" id="IPR036770">
    <property type="entry name" value="Ankyrin_rpt-contain_sf"/>
</dbReference>
<feature type="domain" description="Palmitoyltransferase DHHC" evidence="16">
    <location>
        <begin position="616"/>
        <end position="743"/>
    </location>
</feature>
<keyword evidence="8 13" id="KW-0040">ANK repeat</keyword>
<proteinExistence type="inferred from homology"/>
<dbReference type="GO" id="GO:0000139">
    <property type="term" value="C:Golgi membrane"/>
    <property type="evidence" value="ECO:0007669"/>
    <property type="project" value="UniProtKB-SubCell"/>
</dbReference>
<feature type="compositionally biased region" description="Polar residues" evidence="15">
    <location>
        <begin position="36"/>
        <end position="49"/>
    </location>
</feature>
<keyword evidence="3 14" id="KW-0808">Transferase</keyword>
<feature type="compositionally biased region" description="Low complexity" evidence="15">
    <location>
        <begin position="825"/>
        <end position="836"/>
    </location>
</feature>
<dbReference type="EMBL" id="QGKX02001290">
    <property type="protein sequence ID" value="KAF3535343.1"/>
    <property type="molecule type" value="Genomic_DNA"/>
</dbReference>
<evidence type="ECO:0000256" key="5">
    <source>
        <dbReference type="ARBA" id="ARBA00022737"/>
    </source>
</evidence>
<keyword evidence="5" id="KW-0677">Repeat</keyword>
<dbReference type="InterPro" id="IPR001594">
    <property type="entry name" value="Palmitoyltrfase_DHHC"/>
</dbReference>
<evidence type="ECO:0000256" key="4">
    <source>
        <dbReference type="ARBA" id="ARBA00022692"/>
    </source>
</evidence>
<feature type="region of interest" description="Disordered" evidence="15">
    <location>
        <begin position="1"/>
        <end position="52"/>
    </location>
</feature>
<feature type="transmembrane region" description="Helical" evidence="14">
    <location>
        <begin position="557"/>
        <end position="575"/>
    </location>
</feature>
<dbReference type="GO" id="GO:0019706">
    <property type="term" value="F:protein-cysteine S-palmitoyltransferase activity"/>
    <property type="evidence" value="ECO:0007669"/>
    <property type="project" value="UniProtKB-EC"/>
</dbReference>
<evidence type="ECO:0000256" key="1">
    <source>
        <dbReference type="ARBA" id="ARBA00004653"/>
    </source>
</evidence>
<feature type="compositionally biased region" description="Basic residues" evidence="15">
    <location>
        <begin position="25"/>
        <end position="35"/>
    </location>
</feature>
<accession>A0A8S9Q670</accession>
<comment type="subcellular location">
    <subcellularLocation>
        <location evidence="1">Golgi apparatus membrane</location>
        <topology evidence="1">Multi-pass membrane protein</topology>
    </subcellularLocation>
</comment>
<feature type="repeat" description="ANK" evidence="13">
    <location>
        <begin position="342"/>
        <end position="374"/>
    </location>
</feature>
<evidence type="ECO:0000256" key="13">
    <source>
        <dbReference type="PROSITE-ProRule" id="PRU00023"/>
    </source>
</evidence>
<keyword evidence="9 14" id="KW-0472">Membrane</keyword>
<keyword evidence="7" id="KW-0333">Golgi apparatus</keyword>
<dbReference type="FunFam" id="1.25.40.20:FF:000300">
    <property type="entry name" value="S-acyltransferase"/>
    <property type="match status" value="1"/>
</dbReference>
<dbReference type="PANTHER" id="PTHR24161">
    <property type="entry name" value="ANK_REP_REGION DOMAIN-CONTAINING PROTEIN-RELATED"/>
    <property type="match status" value="1"/>
</dbReference>
<comment type="caution">
    <text evidence="17">The sequence shown here is derived from an EMBL/GenBank/DDBJ whole genome shotgun (WGS) entry which is preliminary data.</text>
</comment>
<feature type="transmembrane region" description="Helical" evidence="14">
    <location>
        <begin position="704"/>
        <end position="727"/>
    </location>
</feature>
<keyword evidence="6 14" id="KW-1133">Transmembrane helix</keyword>
<feature type="repeat" description="ANK" evidence="13">
    <location>
        <begin position="442"/>
        <end position="466"/>
    </location>
</feature>
<evidence type="ECO:0000256" key="2">
    <source>
        <dbReference type="ARBA" id="ARBA00008574"/>
    </source>
</evidence>
<dbReference type="InterPro" id="IPR002110">
    <property type="entry name" value="Ankyrin_rpt"/>
</dbReference>
<keyword evidence="11" id="KW-0449">Lipoprotein</keyword>
<dbReference type="PROSITE" id="PS50216">
    <property type="entry name" value="DHHC"/>
    <property type="match status" value="1"/>
</dbReference>
<evidence type="ECO:0000313" key="18">
    <source>
        <dbReference type="Proteomes" id="UP000712600"/>
    </source>
</evidence>
<feature type="region of interest" description="Disordered" evidence="15">
    <location>
        <begin position="806"/>
        <end position="865"/>
    </location>
</feature>
<sequence length="865" mass="94924">MASEGDATFPAATATSDAARGTGGKLRRQTARRHSTTTPYSRPPQNQAQRRPWISRIVDPAYRIISGGATRILPYFFSNAASAPTALTAPPEDEDRHQDELQDDPEENDPSSVTPSLSKPKLATIEEGGTSGTANVNESNFNISAQAKGNIALNDVVAISELERLMEGKTFSRAETDRLIEILNSRATDLSDVVRDERVEIPLREGVKKNMSFLDKRKQPIGAKDASSELWATPTPLAKSIIKMSSEIEVVEEVESNNPKEKGGESSSKPVEDESLKNDVYTASAYGDLEKLHRLVECEGCSVSEPDGLGYYALQWSALNNRSAVAQYIIEHGGDINATDHTGQTALHWSAVRGAVQVAELLLQEGARVDATDMYGYQPTHVAAQYGQTAFLCHVVSKWNADPDVPDNDGRSPLHWAAYKGFADSIRLLLFLDAYRGRQDKEGCTPLHWAAIRGNLEACTVLVQAGKKEDLMITDNTGLTPAQLAAEKNHRQVSFFLVDLFIPGNKLLFCSCSMVMLEGCLKSGVTEALPSENCQSWDLLQFFASNLPKLSTGIGSLAWLGFFLATAGLALFYRCSKKDPGYIRMNRHDPQTMKDDEPLLKIELNNPALISGNWTQLCATCKIIRPLRAKHCSTCDRCVEQFDHHCPWVSNCVGKKNKWDFFLFLLLEVLAMLITGGVTLARVLSDPSAPSSFGAWVSHVASNHVGALSFLIIEFCLFFSVAVLTVVQASQISRNITTNEMANALRYSYLRGPGGRFRNPYDHGCRRNCSDFLVKGYNEDIECHEEDTTPRQEGISMMQMQRSSNLQNGNGHVAIDVNPEHNSQSAHVHSSNCSHSHSSKPKSDSVPLGLGLGLGRNPTRPVVPP</sequence>
<evidence type="ECO:0000256" key="6">
    <source>
        <dbReference type="ARBA" id="ARBA00022989"/>
    </source>
</evidence>
<name>A0A8S9Q670_BRACR</name>
<gene>
    <name evidence="17" type="ORF">F2Q69_00019087</name>
</gene>
<evidence type="ECO:0000256" key="14">
    <source>
        <dbReference type="RuleBase" id="RU079119"/>
    </source>
</evidence>
<dbReference type="EC" id="2.3.1.225" evidence="14"/>
<dbReference type="AlphaFoldDB" id="A0A8S9Q670"/>
<feature type="region of interest" description="Disordered" evidence="15">
    <location>
        <begin position="252"/>
        <end position="276"/>
    </location>
</feature>
<comment type="domain">
    <text evidence="14">The DHHC domain is required for palmitoyltransferase activity.</text>
</comment>
<feature type="repeat" description="ANK" evidence="13">
    <location>
        <begin position="409"/>
        <end position="441"/>
    </location>
</feature>
<dbReference type="Pfam" id="PF00023">
    <property type="entry name" value="Ank"/>
    <property type="match status" value="1"/>
</dbReference>
<evidence type="ECO:0000259" key="16">
    <source>
        <dbReference type="Pfam" id="PF01529"/>
    </source>
</evidence>
<dbReference type="Gene3D" id="1.25.40.20">
    <property type="entry name" value="Ankyrin repeat-containing domain"/>
    <property type="match status" value="1"/>
</dbReference>
<dbReference type="Pfam" id="PF12796">
    <property type="entry name" value="Ank_2"/>
    <property type="match status" value="2"/>
</dbReference>
<feature type="compositionally biased region" description="Basic and acidic residues" evidence="15">
    <location>
        <begin position="258"/>
        <end position="276"/>
    </location>
</feature>
<evidence type="ECO:0000256" key="12">
    <source>
        <dbReference type="ARBA" id="ARBA00048048"/>
    </source>
</evidence>
<dbReference type="Proteomes" id="UP000712600">
    <property type="component" value="Unassembled WGS sequence"/>
</dbReference>
<dbReference type="PANTHER" id="PTHR24161:SF83">
    <property type="entry name" value="S-ACYLTRANSFERASE"/>
    <property type="match status" value="1"/>
</dbReference>
<dbReference type="FunFam" id="1.25.40.20:FF:000334">
    <property type="entry name" value="S-acyltransferase"/>
    <property type="match status" value="1"/>
</dbReference>
<evidence type="ECO:0000256" key="10">
    <source>
        <dbReference type="ARBA" id="ARBA00023139"/>
    </source>
</evidence>
<keyword evidence="14" id="KW-0012">Acyltransferase</keyword>
<dbReference type="PROSITE" id="PS50297">
    <property type="entry name" value="ANK_REP_REGION"/>
    <property type="match status" value="3"/>
</dbReference>
<feature type="repeat" description="ANK" evidence="13">
    <location>
        <begin position="309"/>
        <end position="341"/>
    </location>
</feature>
<feature type="region of interest" description="Disordered" evidence="15">
    <location>
        <begin position="85"/>
        <end position="136"/>
    </location>
</feature>
<dbReference type="SMART" id="SM00248">
    <property type="entry name" value="ANK"/>
    <property type="match status" value="6"/>
</dbReference>
<dbReference type="SUPFAM" id="SSF48403">
    <property type="entry name" value="Ankyrin repeat"/>
    <property type="match status" value="1"/>
</dbReference>
<dbReference type="PROSITE" id="PS50088">
    <property type="entry name" value="ANK_REPEAT"/>
    <property type="match status" value="4"/>
</dbReference>
<organism evidence="17 18">
    <name type="scientific">Brassica cretica</name>
    <name type="common">Mustard</name>
    <dbReference type="NCBI Taxonomy" id="69181"/>
    <lineage>
        <taxon>Eukaryota</taxon>
        <taxon>Viridiplantae</taxon>
        <taxon>Streptophyta</taxon>
        <taxon>Embryophyta</taxon>
        <taxon>Tracheophyta</taxon>
        <taxon>Spermatophyta</taxon>
        <taxon>Magnoliopsida</taxon>
        <taxon>eudicotyledons</taxon>
        <taxon>Gunneridae</taxon>
        <taxon>Pentapetalae</taxon>
        <taxon>rosids</taxon>
        <taxon>malvids</taxon>
        <taxon>Brassicales</taxon>
        <taxon>Brassicaceae</taxon>
        <taxon>Brassiceae</taxon>
        <taxon>Brassica</taxon>
    </lineage>
</organism>
<feature type="transmembrane region" description="Helical" evidence="14">
    <location>
        <begin position="661"/>
        <end position="684"/>
    </location>
</feature>
<comment type="catalytic activity">
    <reaction evidence="12 14">
        <text>L-cysteinyl-[protein] + hexadecanoyl-CoA = S-hexadecanoyl-L-cysteinyl-[protein] + CoA</text>
        <dbReference type="Rhea" id="RHEA:36683"/>
        <dbReference type="Rhea" id="RHEA-COMP:10131"/>
        <dbReference type="Rhea" id="RHEA-COMP:11032"/>
        <dbReference type="ChEBI" id="CHEBI:29950"/>
        <dbReference type="ChEBI" id="CHEBI:57287"/>
        <dbReference type="ChEBI" id="CHEBI:57379"/>
        <dbReference type="ChEBI" id="CHEBI:74151"/>
        <dbReference type="EC" id="2.3.1.225"/>
    </reaction>
</comment>
<evidence type="ECO:0000256" key="7">
    <source>
        <dbReference type="ARBA" id="ARBA00023034"/>
    </source>
</evidence>
<evidence type="ECO:0000256" key="3">
    <source>
        <dbReference type="ARBA" id="ARBA00022679"/>
    </source>
</evidence>
<keyword evidence="10" id="KW-0564">Palmitate</keyword>
<protein>
    <recommendedName>
        <fullName evidence="14">S-acyltransferase</fullName>
        <ecNumber evidence="14">2.3.1.225</ecNumber>
    </recommendedName>
    <alternativeName>
        <fullName evidence="14">Palmitoyltransferase</fullName>
    </alternativeName>
</protein>
<dbReference type="Pfam" id="PF01529">
    <property type="entry name" value="DHHC"/>
    <property type="match status" value="1"/>
</dbReference>
<evidence type="ECO:0000256" key="11">
    <source>
        <dbReference type="ARBA" id="ARBA00023288"/>
    </source>
</evidence>
<evidence type="ECO:0000256" key="8">
    <source>
        <dbReference type="ARBA" id="ARBA00023043"/>
    </source>
</evidence>